<dbReference type="InterPro" id="IPR005770">
    <property type="entry name" value="PhnD"/>
</dbReference>
<feature type="signal peptide" evidence="3">
    <location>
        <begin position="1"/>
        <end position="24"/>
    </location>
</feature>
<dbReference type="NCBIfam" id="TIGR01098">
    <property type="entry name" value="3A0109s03R"/>
    <property type="match status" value="1"/>
</dbReference>
<dbReference type="Gene3D" id="3.40.190.10">
    <property type="entry name" value="Periplasmic binding protein-like II"/>
    <property type="match status" value="2"/>
</dbReference>
<comment type="similarity">
    <text evidence="1">Belongs to the phosphate/phosphite/phosphonate binding protein family.</text>
</comment>
<evidence type="ECO:0000256" key="1">
    <source>
        <dbReference type="ARBA" id="ARBA00007162"/>
    </source>
</evidence>
<keyword evidence="5" id="KW-1185">Reference proteome</keyword>
<dbReference type="PANTHER" id="PTHR35841">
    <property type="entry name" value="PHOSPHONATES-BINDING PERIPLASMIC PROTEIN"/>
    <property type="match status" value="1"/>
</dbReference>
<dbReference type="PROSITE" id="PS51257">
    <property type="entry name" value="PROKAR_LIPOPROTEIN"/>
    <property type="match status" value="1"/>
</dbReference>
<feature type="chain" id="PRO_5046241337" evidence="3">
    <location>
        <begin position="25"/>
        <end position="333"/>
    </location>
</feature>
<protein>
    <submittedName>
        <fullName evidence="4">Phosphate/phosphite/phosphonate ABC transporter substrate-binding protein</fullName>
    </submittedName>
</protein>
<dbReference type="SUPFAM" id="SSF53850">
    <property type="entry name" value="Periplasmic binding protein-like II"/>
    <property type="match status" value="1"/>
</dbReference>
<evidence type="ECO:0000313" key="4">
    <source>
        <dbReference type="EMBL" id="MFC3711610.1"/>
    </source>
</evidence>
<dbReference type="Proteomes" id="UP001595615">
    <property type="component" value="Unassembled WGS sequence"/>
</dbReference>
<name>A0ABV7X640_9SPHN</name>
<reference evidence="5" key="1">
    <citation type="journal article" date="2019" name="Int. J. Syst. Evol. Microbiol.">
        <title>The Global Catalogue of Microorganisms (GCM) 10K type strain sequencing project: providing services to taxonomists for standard genome sequencing and annotation.</title>
        <authorList>
            <consortium name="The Broad Institute Genomics Platform"/>
            <consortium name="The Broad Institute Genome Sequencing Center for Infectious Disease"/>
            <person name="Wu L."/>
            <person name="Ma J."/>
        </authorList>
    </citation>
    <scope>NUCLEOTIDE SEQUENCE [LARGE SCALE GENOMIC DNA]</scope>
    <source>
        <strain evidence="5">KCTC 42644</strain>
    </source>
</reference>
<accession>A0ABV7X640</accession>
<sequence>MMMKPIRRAGAALALALAVASCGAPEKQDPNTVNFSILSTESSENLLPKWQPFLDDMAKETGLTIKPFLADDYAALIEATRFGQVQAGWYSTKGGYEAVNRAESEVFAQATYSDGVAGYYSVVMVRKDSPLKKVDDLLKCDKTLDFGMGDPNSGSGTLVPLVFLFAPRNIDPSACFKTVVNANHEANALSVVNKLIDAGTNNTTSLMAIQRSRPEIAGQMRELWRSPLLGSDVLTYRKDLDPSVKAKLQNFFVNYGRKGSPEQQKREQAILEQLEWDNFYKADNSVLDQNRYIELKREEFELRGKTDAASATRRQELAAEIVKLGYDASKVGQ</sequence>
<evidence type="ECO:0000313" key="5">
    <source>
        <dbReference type="Proteomes" id="UP001595615"/>
    </source>
</evidence>
<keyword evidence="2 3" id="KW-0732">Signal</keyword>
<dbReference type="PANTHER" id="PTHR35841:SF1">
    <property type="entry name" value="PHOSPHONATES-BINDING PERIPLASMIC PROTEIN"/>
    <property type="match status" value="1"/>
</dbReference>
<dbReference type="RefSeq" id="WP_380856897.1">
    <property type="nucleotide sequence ID" value="NZ_JBHRXV010000003.1"/>
</dbReference>
<evidence type="ECO:0000256" key="2">
    <source>
        <dbReference type="ARBA" id="ARBA00022729"/>
    </source>
</evidence>
<evidence type="ECO:0000256" key="3">
    <source>
        <dbReference type="SAM" id="SignalP"/>
    </source>
</evidence>
<gene>
    <name evidence="4" type="primary">phnD</name>
    <name evidence="4" type="ORF">ACFOMD_03445</name>
</gene>
<proteinExistence type="inferred from homology"/>
<dbReference type="Pfam" id="PF12974">
    <property type="entry name" value="Phosphonate-bd"/>
    <property type="match status" value="1"/>
</dbReference>
<organism evidence="4 5">
    <name type="scientific">Sphingoaurantiacus capsulatus</name>
    <dbReference type="NCBI Taxonomy" id="1771310"/>
    <lineage>
        <taxon>Bacteria</taxon>
        <taxon>Pseudomonadati</taxon>
        <taxon>Pseudomonadota</taxon>
        <taxon>Alphaproteobacteria</taxon>
        <taxon>Sphingomonadales</taxon>
        <taxon>Sphingosinicellaceae</taxon>
        <taxon>Sphingoaurantiacus</taxon>
    </lineage>
</organism>
<comment type="caution">
    <text evidence="4">The sequence shown here is derived from an EMBL/GenBank/DDBJ whole genome shotgun (WGS) entry which is preliminary data.</text>
</comment>
<dbReference type="EMBL" id="JBHRXV010000003">
    <property type="protein sequence ID" value="MFC3711610.1"/>
    <property type="molecule type" value="Genomic_DNA"/>
</dbReference>